<sequence length="403" mass="46844">MSVTTDPNVAHRFAGANGRIENIDGDDVYILDSGMHEGLGKLKQRIKMEKENYMFSMLNKDIEFMCKNVGFALAFRPVKWKNEKKWIPCLIYKHKGEWRRVVIQYANCLKCDWNGSIANPTDPDLYITLENRFDIIKKMNQLSFCKCPKCGSEISSKAIWTEGSECIIRYIRGLGIISSDSESARTYYHYVSDNQGSVRLILTDTTNDRKIRNYYYYDAFGESIIEHEDIHNRFRFNGEQYDPVTSQYYLRARYYNPVIGRFTQEDTYYGDGLNLYEYCRNNPVLYRDPSGHDVVNQENLYKNNKYKKAGFWERILKRKADVNELYANPLDEFSNPKIGPCESAISKYIKQINQLGKISDPIIVQKLTGGGYEIVNGHYRWAAAKKTGLKKVPIRIKNYSNGK</sequence>
<reference evidence="3" key="1">
    <citation type="submission" date="2017-02" db="UniProtKB">
        <authorList>
            <consortium name="WormBaseParasite"/>
        </authorList>
    </citation>
    <scope>IDENTIFICATION</scope>
</reference>
<dbReference type="PANTHER" id="PTHR32305:SF15">
    <property type="entry name" value="PROTEIN RHSA-RELATED"/>
    <property type="match status" value="1"/>
</dbReference>
<dbReference type="Gene3D" id="2.180.10.10">
    <property type="entry name" value="RHS repeat-associated core"/>
    <property type="match status" value="1"/>
</dbReference>
<dbReference type="AlphaFoldDB" id="A0A0N5ACN7"/>
<dbReference type="InterPro" id="IPR022385">
    <property type="entry name" value="Rhs_assc_core"/>
</dbReference>
<dbReference type="InterPro" id="IPR036086">
    <property type="entry name" value="ParB/Sulfiredoxin_sf"/>
</dbReference>
<dbReference type="SMART" id="SM00470">
    <property type="entry name" value="ParB"/>
    <property type="match status" value="1"/>
</dbReference>
<feature type="domain" description="ParB-like N-terminal" evidence="1">
    <location>
        <begin position="318"/>
        <end position="402"/>
    </location>
</feature>
<dbReference type="SUPFAM" id="SSF110849">
    <property type="entry name" value="ParB/Sulfiredoxin"/>
    <property type="match status" value="1"/>
</dbReference>
<evidence type="ECO:0000313" key="2">
    <source>
        <dbReference type="Proteomes" id="UP000046393"/>
    </source>
</evidence>
<evidence type="ECO:0000259" key="1">
    <source>
        <dbReference type="SMART" id="SM00470"/>
    </source>
</evidence>
<dbReference type="Proteomes" id="UP000046393">
    <property type="component" value="Unplaced"/>
</dbReference>
<dbReference type="NCBIfam" id="TIGR03696">
    <property type="entry name" value="Rhs_assc_core"/>
    <property type="match status" value="1"/>
</dbReference>
<dbReference type="InterPro" id="IPR050708">
    <property type="entry name" value="T6SS_VgrG/RHS"/>
</dbReference>
<evidence type="ECO:0000313" key="3">
    <source>
        <dbReference type="WBParaSite" id="SMUV_0000191501-mRNA-1"/>
    </source>
</evidence>
<accession>A0A0N5ACN7</accession>
<dbReference type="STRING" id="451379.A0A0N5ACN7"/>
<dbReference type="InterPro" id="IPR003115">
    <property type="entry name" value="ParB_N"/>
</dbReference>
<dbReference type="CDD" id="cd16387">
    <property type="entry name" value="ParB_N_Srx"/>
    <property type="match status" value="1"/>
</dbReference>
<organism evidence="2 3">
    <name type="scientific">Syphacia muris</name>
    <dbReference type="NCBI Taxonomy" id="451379"/>
    <lineage>
        <taxon>Eukaryota</taxon>
        <taxon>Metazoa</taxon>
        <taxon>Ecdysozoa</taxon>
        <taxon>Nematoda</taxon>
        <taxon>Chromadorea</taxon>
        <taxon>Rhabditida</taxon>
        <taxon>Spirurina</taxon>
        <taxon>Oxyuridomorpha</taxon>
        <taxon>Oxyuroidea</taxon>
        <taxon>Oxyuridae</taxon>
        <taxon>Syphacia</taxon>
    </lineage>
</organism>
<protein>
    <submittedName>
        <fullName evidence="3">ParB domain-containing protein</fullName>
    </submittedName>
</protein>
<dbReference type="Gene3D" id="3.90.1530.10">
    <property type="entry name" value="Conserved hypothetical protein from pyrococcus furiosus pfu- 392566-001, ParB domain"/>
    <property type="match status" value="1"/>
</dbReference>
<proteinExistence type="predicted"/>
<dbReference type="Pfam" id="PF02195">
    <property type="entry name" value="ParB_N"/>
    <property type="match status" value="1"/>
</dbReference>
<dbReference type="WBParaSite" id="SMUV_0000191501-mRNA-1">
    <property type="protein sequence ID" value="SMUV_0000191501-mRNA-1"/>
    <property type="gene ID" value="SMUV_0000191501"/>
</dbReference>
<dbReference type="PANTHER" id="PTHR32305">
    <property type="match status" value="1"/>
</dbReference>
<keyword evidence="2" id="KW-1185">Reference proteome</keyword>
<name>A0A0N5ACN7_9BILA</name>